<dbReference type="Gene3D" id="3.90.1180.10">
    <property type="entry name" value="Ribosomal protein L13"/>
    <property type="match status" value="1"/>
</dbReference>
<evidence type="ECO:0000256" key="2">
    <source>
        <dbReference type="ARBA" id="ARBA00022980"/>
    </source>
</evidence>
<evidence type="ECO:0000256" key="7">
    <source>
        <dbReference type="SAM" id="MobiDB-lite"/>
    </source>
</evidence>
<keyword evidence="3 4" id="KW-0687">Ribonucleoprotein</keyword>
<dbReference type="GO" id="GO:0006412">
    <property type="term" value="P:translation"/>
    <property type="evidence" value="ECO:0007669"/>
    <property type="project" value="UniProtKB-UniRule"/>
</dbReference>
<gene>
    <name evidence="4 6 8" type="primary">rplM</name>
    <name evidence="8" type="ORF">HG66A1_08690</name>
</gene>
<feature type="region of interest" description="Disordered" evidence="7">
    <location>
        <begin position="141"/>
        <end position="162"/>
    </location>
</feature>
<accession>A0A517PIA7</accession>
<evidence type="ECO:0000256" key="4">
    <source>
        <dbReference type="HAMAP-Rule" id="MF_01366"/>
    </source>
</evidence>
<keyword evidence="2 4" id="KW-0689">Ribosomal protein</keyword>
<evidence type="ECO:0000256" key="3">
    <source>
        <dbReference type="ARBA" id="ARBA00023274"/>
    </source>
</evidence>
<organism evidence="8 9">
    <name type="scientific">Gimesia chilikensis</name>
    <dbReference type="NCBI Taxonomy" id="2605989"/>
    <lineage>
        <taxon>Bacteria</taxon>
        <taxon>Pseudomonadati</taxon>
        <taxon>Planctomycetota</taxon>
        <taxon>Planctomycetia</taxon>
        <taxon>Planctomycetales</taxon>
        <taxon>Planctomycetaceae</taxon>
        <taxon>Gimesia</taxon>
    </lineage>
</organism>
<proteinExistence type="inferred from homology"/>
<dbReference type="Proteomes" id="UP000320421">
    <property type="component" value="Chromosome"/>
</dbReference>
<name>A0A517PIA7_9PLAN</name>
<dbReference type="GO" id="GO:0022625">
    <property type="term" value="C:cytosolic large ribosomal subunit"/>
    <property type="evidence" value="ECO:0007669"/>
    <property type="project" value="TreeGrafter"/>
</dbReference>
<dbReference type="GO" id="GO:0003735">
    <property type="term" value="F:structural constituent of ribosome"/>
    <property type="evidence" value="ECO:0007669"/>
    <property type="project" value="InterPro"/>
</dbReference>
<evidence type="ECO:0000256" key="6">
    <source>
        <dbReference type="RuleBase" id="RU003878"/>
    </source>
</evidence>
<dbReference type="InterPro" id="IPR005822">
    <property type="entry name" value="Ribosomal_uL13"/>
</dbReference>
<keyword evidence="9" id="KW-1185">Reference proteome</keyword>
<dbReference type="HAMAP" id="MF_01366">
    <property type="entry name" value="Ribosomal_uL13"/>
    <property type="match status" value="1"/>
</dbReference>
<comment type="subunit">
    <text evidence="4">Part of the 50S ribosomal subunit.</text>
</comment>
<dbReference type="Pfam" id="PF00572">
    <property type="entry name" value="Ribosomal_L13"/>
    <property type="match status" value="1"/>
</dbReference>
<dbReference type="InterPro" id="IPR023563">
    <property type="entry name" value="Ribosomal_uL13_CS"/>
</dbReference>
<dbReference type="PIRSF" id="PIRSF002181">
    <property type="entry name" value="Ribosomal_L13"/>
    <property type="match status" value="1"/>
</dbReference>
<dbReference type="InterPro" id="IPR005823">
    <property type="entry name" value="Ribosomal_uL13_bac-type"/>
</dbReference>
<evidence type="ECO:0000256" key="5">
    <source>
        <dbReference type="RuleBase" id="RU003877"/>
    </source>
</evidence>
<dbReference type="EMBL" id="CP036266">
    <property type="protein sequence ID" value="QDT19105.1"/>
    <property type="molecule type" value="Genomic_DNA"/>
</dbReference>
<dbReference type="InterPro" id="IPR036899">
    <property type="entry name" value="Ribosomal_uL13_sf"/>
</dbReference>
<dbReference type="GO" id="GO:0017148">
    <property type="term" value="P:negative regulation of translation"/>
    <property type="evidence" value="ECO:0007669"/>
    <property type="project" value="TreeGrafter"/>
</dbReference>
<comment type="function">
    <text evidence="4 6">This protein is one of the early assembly proteins of the 50S ribosomal subunit, although it is not seen to bind rRNA by itself. It is important during the early stages of 50S assembly.</text>
</comment>
<dbReference type="NCBIfam" id="TIGR01066">
    <property type="entry name" value="rplM_bact"/>
    <property type="match status" value="1"/>
</dbReference>
<dbReference type="AlphaFoldDB" id="A0A517PIA7"/>
<dbReference type="GO" id="GO:0003729">
    <property type="term" value="F:mRNA binding"/>
    <property type="evidence" value="ECO:0007669"/>
    <property type="project" value="TreeGrafter"/>
</dbReference>
<sequence length="162" mass="18352">MSTTKSFMANAKTVDPQWLVVDADNMIVGRLATKIATVLMGKHKPTYTAHVDTGDYVVVVNCDKIKFTGKELAHDSHPYFSRKMQEKSYAKYSGYPSGLKNVTAEQKLERGQATQVLSEAVRRMLPKNKLGRQMLKKLKLYSGPTHDHQAQQPQEWPEYLLP</sequence>
<evidence type="ECO:0000313" key="9">
    <source>
        <dbReference type="Proteomes" id="UP000320421"/>
    </source>
</evidence>
<dbReference type="SUPFAM" id="SSF52161">
    <property type="entry name" value="Ribosomal protein L13"/>
    <property type="match status" value="1"/>
</dbReference>
<dbReference type="CDD" id="cd00392">
    <property type="entry name" value="Ribosomal_L13"/>
    <property type="match status" value="1"/>
</dbReference>
<protein>
    <recommendedName>
        <fullName evidence="4">Large ribosomal subunit protein uL13</fullName>
    </recommendedName>
</protein>
<reference evidence="8 9" key="1">
    <citation type="submission" date="2019-02" db="EMBL/GenBank/DDBJ databases">
        <title>Deep-cultivation of Planctomycetes and their phenomic and genomic characterization uncovers novel biology.</title>
        <authorList>
            <person name="Wiegand S."/>
            <person name="Jogler M."/>
            <person name="Boedeker C."/>
            <person name="Pinto D."/>
            <person name="Vollmers J."/>
            <person name="Rivas-Marin E."/>
            <person name="Kohn T."/>
            <person name="Peeters S.H."/>
            <person name="Heuer A."/>
            <person name="Rast P."/>
            <person name="Oberbeckmann S."/>
            <person name="Bunk B."/>
            <person name="Jeske O."/>
            <person name="Meyerdierks A."/>
            <person name="Storesund J.E."/>
            <person name="Kallscheuer N."/>
            <person name="Luecker S."/>
            <person name="Lage O.M."/>
            <person name="Pohl T."/>
            <person name="Merkel B.J."/>
            <person name="Hornburger P."/>
            <person name="Mueller R.-W."/>
            <person name="Bruemmer F."/>
            <person name="Labrenz M."/>
            <person name="Spormann A.M."/>
            <person name="Op den Camp H."/>
            <person name="Overmann J."/>
            <person name="Amann R."/>
            <person name="Jetten M.S.M."/>
            <person name="Mascher T."/>
            <person name="Medema M.H."/>
            <person name="Devos D.P."/>
            <person name="Kaster A.-K."/>
            <person name="Ovreas L."/>
            <person name="Rohde M."/>
            <person name="Galperin M.Y."/>
            <person name="Jogler C."/>
        </authorList>
    </citation>
    <scope>NUCLEOTIDE SEQUENCE [LARGE SCALE GENOMIC DNA]</scope>
    <source>
        <strain evidence="8 9">HG66A1</strain>
    </source>
</reference>
<dbReference type="PROSITE" id="PS00783">
    <property type="entry name" value="RIBOSOMAL_L13"/>
    <property type="match status" value="1"/>
</dbReference>
<dbReference type="PANTHER" id="PTHR11545">
    <property type="entry name" value="RIBOSOMAL PROTEIN L13"/>
    <property type="match status" value="1"/>
</dbReference>
<dbReference type="PANTHER" id="PTHR11545:SF2">
    <property type="entry name" value="LARGE RIBOSOMAL SUBUNIT PROTEIN UL13M"/>
    <property type="match status" value="1"/>
</dbReference>
<comment type="similarity">
    <text evidence="1 4 5">Belongs to the universal ribosomal protein uL13 family.</text>
</comment>
<evidence type="ECO:0000313" key="8">
    <source>
        <dbReference type="EMBL" id="QDT19105.1"/>
    </source>
</evidence>
<evidence type="ECO:0000256" key="1">
    <source>
        <dbReference type="ARBA" id="ARBA00006227"/>
    </source>
</evidence>